<evidence type="ECO:0000313" key="3">
    <source>
        <dbReference type="Proteomes" id="UP000481858"/>
    </source>
</evidence>
<dbReference type="AlphaFoldDB" id="A0A7C8IRS6"/>
<evidence type="ECO:0000313" key="2">
    <source>
        <dbReference type="EMBL" id="KAF2966524.1"/>
    </source>
</evidence>
<accession>A0A7C8IRS6</accession>
<proteinExistence type="predicted"/>
<keyword evidence="3" id="KW-1185">Reference proteome</keyword>
<dbReference type="InParanoid" id="A0A7C8IRS6"/>
<gene>
    <name evidence="2" type="ORF">GQX73_g7040</name>
</gene>
<feature type="compositionally biased region" description="Low complexity" evidence="1">
    <location>
        <begin position="16"/>
        <end position="45"/>
    </location>
</feature>
<comment type="caution">
    <text evidence="2">The sequence shown here is derived from an EMBL/GenBank/DDBJ whole genome shotgun (WGS) entry which is preliminary data.</text>
</comment>
<organism evidence="2 3">
    <name type="scientific">Xylaria multiplex</name>
    <dbReference type="NCBI Taxonomy" id="323545"/>
    <lineage>
        <taxon>Eukaryota</taxon>
        <taxon>Fungi</taxon>
        <taxon>Dikarya</taxon>
        <taxon>Ascomycota</taxon>
        <taxon>Pezizomycotina</taxon>
        <taxon>Sordariomycetes</taxon>
        <taxon>Xylariomycetidae</taxon>
        <taxon>Xylariales</taxon>
        <taxon>Xylariaceae</taxon>
        <taxon>Xylaria</taxon>
    </lineage>
</organism>
<sequence length="126" mass="13861">MTDDVDAITPCPVGSTTTPTDMMMPMDDLRTTRSASPSSLRSSLDISRRRASVKALEEGTDGDPERLWMRMLALQQKFGCYNSARMSAALSSGNVSILRPSKACLDLLNEHMATLPESVINWLRPN</sequence>
<reference evidence="2 3" key="1">
    <citation type="submission" date="2019-12" db="EMBL/GenBank/DDBJ databases">
        <title>Draft genome sequence of the ascomycete Xylaria multiplex DSM 110363.</title>
        <authorList>
            <person name="Buettner E."/>
            <person name="Kellner H."/>
        </authorList>
    </citation>
    <scope>NUCLEOTIDE SEQUENCE [LARGE SCALE GENOMIC DNA]</scope>
    <source>
        <strain evidence="2 3">DSM 110363</strain>
    </source>
</reference>
<dbReference type="OrthoDB" id="3553044at2759"/>
<dbReference type="Proteomes" id="UP000481858">
    <property type="component" value="Unassembled WGS sequence"/>
</dbReference>
<name>A0A7C8IRS6_9PEZI</name>
<dbReference type="EMBL" id="WUBL01000087">
    <property type="protein sequence ID" value="KAF2966524.1"/>
    <property type="molecule type" value="Genomic_DNA"/>
</dbReference>
<feature type="region of interest" description="Disordered" evidence="1">
    <location>
        <begin position="1"/>
        <end position="60"/>
    </location>
</feature>
<evidence type="ECO:0000256" key="1">
    <source>
        <dbReference type="SAM" id="MobiDB-lite"/>
    </source>
</evidence>
<protein>
    <submittedName>
        <fullName evidence="2">Uncharacterized protein</fullName>
    </submittedName>
</protein>